<evidence type="ECO:0000256" key="2">
    <source>
        <dbReference type="ARBA" id="ARBA00012438"/>
    </source>
</evidence>
<comment type="caution">
    <text evidence="9">The sequence shown here is derived from an EMBL/GenBank/DDBJ whole genome shotgun (WGS) entry which is preliminary data.</text>
</comment>
<evidence type="ECO:0000259" key="8">
    <source>
        <dbReference type="SMART" id="SM00388"/>
    </source>
</evidence>
<protein>
    <recommendedName>
        <fullName evidence="2">histidine kinase</fullName>
        <ecNumber evidence="2">2.7.13.3</ecNumber>
    </recommendedName>
</protein>
<feature type="coiled-coil region" evidence="6">
    <location>
        <begin position="211"/>
        <end position="245"/>
    </location>
</feature>
<evidence type="ECO:0000313" key="9">
    <source>
        <dbReference type="EMBL" id="MBI3014488.1"/>
    </source>
</evidence>
<dbReference type="InterPro" id="IPR029016">
    <property type="entry name" value="GAF-like_dom_sf"/>
</dbReference>
<dbReference type="CDD" id="cd00082">
    <property type="entry name" value="HisKA"/>
    <property type="match status" value="1"/>
</dbReference>
<dbReference type="AlphaFoldDB" id="A0A932GNM9"/>
<dbReference type="EMBL" id="JACPSX010000095">
    <property type="protein sequence ID" value="MBI3014488.1"/>
    <property type="molecule type" value="Genomic_DNA"/>
</dbReference>
<dbReference type="Pfam" id="PF13185">
    <property type="entry name" value="GAF_2"/>
    <property type="match status" value="1"/>
</dbReference>
<keyword evidence="3" id="KW-0808">Transferase</keyword>
<name>A0A932GNM9_UNCTE</name>
<organism evidence="9 10">
    <name type="scientific">Tectimicrobiota bacterium</name>
    <dbReference type="NCBI Taxonomy" id="2528274"/>
    <lineage>
        <taxon>Bacteria</taxon>
        <taxon>Pseudomonadati</taxon>
        <taxon>Nitrospinota/Tectimicrobiota group</taxon>
        <taxon>Candidatus Tectimicrobiota</taxon>
    </lineage>
</organism>
<dbReference type="GO" id="GO:0000155">
    <property type="term" value="F:phosphorelay sensor kinase activity"/>
    <property type="evidence" value="ECO:0007669"/>
    <property type="project" value="InterPro"/>
</dbReference>
<gene>
    <name evidence="9" type="ORF">HYY65_05375</name>
</gene>
<sequence length="321" mass="35908">MLRDIALQDRIHSLLKERDLYARTLQETSLRFQEKVEEISVVRRVADGLKFWNDFPRTCKELLTIVCEETGAENCSLMLADDAKVCLSLVAARGIDDEQASFYTPEDPATVYFKWGEGIAGTVAKTGEICLLSDARQDERFVTGPPYGDSVVSLLCLPLKNGDEVIGVLNLSHSEPAAFDDNAQRLLTIIASQASQAVANARLFSRVQNMNRILEDQVAARTRDLENLNKSLRETNRQLEKANRVKSTFLASMSHELRTPLNAMIGFSGIILKGIDGPLTERLQEDIATIHQNAKYLQGLIMNILDYSHMEVGKLEIRPEL</sequence>
<evidence type="ECO:0000256" key="4">
    <source>
        <dbReference type="ARBA" id="ARBA00022777"/>
    </source>
</evidence>
<dbReference type="Gene3D" id="3.30.450.40">
    <property type="match status" value="1"/>
</dbReference>
<feature type="non-terminal residue" evidence="9">
    <location>
        <position position="321"/>
    </location>
</feature>
<dbReference type="InterPro" id="IPR050736">
    <property type="entry name" value="Sensor_HK_Regulatory"/>
</dbReference>
<keyword evidence="4" id="KW-0418">Kinase</keyword>
<dbReference type="InterPro" id="IPR036097">
    <property type="entry name" value="HisK_dim/P_sf"/>
</dbReference>
<dbReference type="SUPFAM" id="SSF47384">
    <property type="entry name" value="Homodimeric domain of signal transducing histidine kinase"/>
    <property type="match status" value="1"/>
</dbReference>
<comment type="catalytic activity">
    <reaction evidence="1">
        <text>ATP + protein L-histidine = ADP + protein N-phospho-L-histidine.</text>
        <dbReference type="EC" id="2.7.13.3"/>
    </reaction>
</comment>
<evidence type="ECO:0000256" key="5">
    <source>
        <dbReference type="ARBA" id="ARBA00023012"/>
    </source>
</evidence>
<evidence type="ECO:0000259" key="7">
    <source>
        <dbReference type="SMART" id="SM00065"/>
    </source>
</evidence>
<dbReference type="EC" id="2.7.13.3" evidence="2"/>
<evidence type="ECO:0000256" key="1">
    <source>
        <dbReference type="ARBA" id="ARBA00000085"/>
    </source>
</evidence>
<evidence type="ECO:0000256" key="3">
    <source>
        <dbReference type="ARBA" id="ARBA00022679"/>
    </source>
</evidence>
<dbReference type="Proteomes" id="UP000741360">
    <property type="component" value="Unassembled WGS sequence"/>
</dbReference>
<keyword evidence="5" id="KW-0902">Two-component regulatory system</keyword>
<evidence type="ECO:0000256" key="6">
    <source>
        <dbReference type="SAM" id="Coils"/>
    </source>
</evidence>
<feature type="domain" description="GAF" evidence="7">
    <location>
        <begin position="54"/>
        <end position="208"/>
    </location>
</feature>
<dbReference type="InterPro" id="IPR003018">
    <property type="entry name" value="GAF"/>
</dbReference>
<dbReference type="SMART" id="SM00065">
    <property type="entry name" value="GAF"/>
    <property type="match status" value="1"/>
</dbReference>
<dbReference type="Pfam" id="PF00512">
    <property type="entry name" value="HisKA"/>
    <property type="match status" value="1"/>
</dbReference>
<feature type="domain" description="Signal transduction histidine kinase dimerisation/phosphoacceptor" evidence="8">
    <location>
        <begin position="245"/>
        <end position="313"/>
    </location>
</feature>
<proteinExistence type="predicted"/>
<evidence type="ECO:0000313" key="10">
    <source>
        <dbReference type="Proteomes" id="UP000741360"/>
    </source>
</evidence>
<keyword evidence="6" id="KW-0175">Coiled coil</keyword>
<accession>A0A932GNM9</accession>
<dbReference type="Gene3D" id="1.10.287.130">
    <property type="match status" value="1"/>
</dbReference>
<dbReference type="PANTHER" id="PTHR43711">
    <property type="entry name" value="TWO-COMPONENT HISTIDINE KINASE"/>
    <property type="match status" value="1"/>
</dbReference>
<reference evidence="9" key="1">
    <citation type="submission" date="2020-07" db="EMBL/GenBank/DDBJ databases">
        <title>Huge and variable diversity of episymbiotic CPR bacteria and DPANN archaea in groundwater ecosystems.</title>
        <authorList>
            <person name="He C.Y."/>
            <person name="Keren R."/>
            <person name="Whittaker M."/>
            <person name="Farag I.F."/>
            <person name="Doudna J."/>
            <person name="Cate J.H.D."/>
            <person name="Banfield J.F."/>
        </authorList>
    </citation>
    <scope>NUCLEOTIDE SEQUENCE</scope>
    <source>
        <strain evidence="9">NC_groundwater_717_Ag_S-0.2um_59_8</strain>
    </source>
</reference>
<dbReference type="PANTHER" id="PTHR43711:SF31">
    <property type="entry name" value="HISTIDINE KINASE"/>
    <property type="match status" value="1"/>
</dbReference>
<dbReference type="SUPFAM" id="SSF55781">
    <property type="entry name" value="GAF domain-like"/>
    <property type="match status" value="1"/>
</dbReference>
<dbReference type="InterPro" id="IPR003661">
    <property type="entry name" value="HisK_dim/P_dom"/>
</dbReference>
<dbReference type="SMART" id="SM00388">
    <property type="entry name" value="HisKA"/>
    <property type="match status" value="1"/>
</dbReference>